<keyword evidence="3" id="KW-1185">Reference proteome</keyword>
<name>A0ABV1BXL0_9FIRM</name>
<organism evidence="2 3">
    <name type="scientific">[Lactobacillus] rogosae</name>
    <dbReference type="NCBI Taxonomy" id="706562"/>
    <lineage>
        <taxon>Bacteria</taxon>
        <taxon>Bacillati</taxon>
        <taxon>Bacillota</taxon>
        <taxon>Clostridia</taxon>
        <taxon>Lachnospirales</taxon>
        <taxon>Lachnospiraceae</taxon>
        <taxon>Lachnospira</taxon>
    </lineage>
</organism>
<proteinExistence type="predicted"/>
<accession>A0ABV1BXL0</accession>
<protein>
    <recommendedName>
        <fullName evidence="4">Flagellar protein FlgJ N-terminal domain-containing protein</fullName>
    </recommendedName>
</protein>
<feature type="region of interest" description="Disordered" evidence="1">
    <location>
        <begin position="1"/>
        <end position="24"/>
    </location>
</feature>
<gene>
    <name evidence="2" type="ORF">WMO14_10315</name>
</gene>
<evidence type="ECO:0000313" key="2">
    <source>
        <dbReference type="EMBL" id="MEQ2380274.1"/>
    </source>
</evidence>
<comment type="caution">
    <text evidence="2">The sequence shown here is derived from an EMBL/GenBank/DDBJ whole genome shotgun (WGS) entry which is preliminary data.</text>
</comment>
<dbReference type="EMBL" id="JBBMER010000007">
    <property type="protein sequence ID" value="MEQ2380274.1"/>
    <property type="molecule type" value="Genomic_DNA"/>
</dbReference>
<sequence length="135" mass="14957">MDYSTSISTSYADTYDKTSSQLSDKITSTDFSQASDDELMSVCKDFESYFVEQMLKSMQKMAKIDADDDDDSSLFSSMASISGSSDSAMSTMGSYFGDEMIKNYAEVFTESNNGKGLGIAQTLYEQMKRNYSSDL</sequence>
<evidence type="ECO:0000313" key="3">
    <source>
        <dbReference type="Proteomes" id="UP001442364"/>
    </source>
</evidence>
<evidence type="ECO:0000256" key="1">
    <source>
        <dbReference type="SAM" id="MobiDB-lite"/>
    </source>
</evidence>
<evidence type="ECO:0008006" key="4">
    <source>
        <dbReference type="Google" id="ProtNLM"/>
    </source>
</evidence>
<reference evidence="2 3" key="1">
    <citation type="submission" date="2024-03" db="EMBL/GenBank/DDBJ databases">
        <title>Human intestinal bacterial collection.</title>
        <authorList>
            <person name="Pauvert C."/>
            <person name="Hitch T.C.A."/>
            <person name="Clavel T."/>
        </authorList>
    </citation>
    <scope>NUCLEOTIDE SEQUENCE [LARGE SCALE GENOMIC DNA]</scope>
    <source>
        <strain evidence="2 3">CLA-AA-H255</strain>
    </source>
</reference>
<dbReference type="Proteomes" id="UP001442364">
    <property type="component" value="Unassembled WGS sequence"/>
</dbReference>
<dbReference type="RefSeq" id="WP_349153788.1">
    <property type="nucleotide sequence ID" value="NZ_JBBMER010000007.1"/>
</dbReference>